<proteinExistence type="predicted"/>
<dbReference type="EMBL" id="CCAZ020000003">
    <property type="protein sequence ID" value="CEG10493.1"/>
    <property type="molecule type" value="Genomic_DNA"/>
</dbReference>
<dbReference type="Proteomes" id="UP000035762">
    <property type="component" value="Unassembled WGS sequence"/>
</dbReference>
<evidence type="ECO:0000313" key="2">
    <source>
        <dbReference type="Proteomes" id="UP000035762"/>
    </source>
</evidence>
<sequence length="58" mass="6355">MGAFPCQSKIVTMISFPAADPGSSRRVYLGRFFAVTFVSNLMVSLSGSHFSPLRLDRT</sequence>
<reference evidence="1 2" key="1">
    <citation type="journal article" date="2014" name="Genome Announc.">
        <title>Genome Sequence of Afipia felis Strain 76713, Isolated in Hospital Water Using an Amoeba Co-Culture Procedure.</title>
        <authorList>
            <person name="Benamar S."/>
            <person name="La Scola B."/>
            <person name="Croce O."/>
        </authorList>
    </citation>
    <scope>NUCLEOTIDE SEQUENCE [LARGE SCALE GENOMIC DNA]</scope>
    <source>
        <strain evidence="1 2">76713</strain>
    </source>
</reference>
<protein>
    <submittedName>
        <fullName evidence="1">Uncharacterized protein</fullName>
    </submittedName>
</protein>
<dbReference type="STRING" id="1035.BN961_03933"/>
<accession>A0A090N8T6</accession>
<evidence type="ECO:0000313" key="1">
    <source>
        <dbReference type="EMBL" id="CEG10493.1"/>
    </source>
</evidence>
<keyword evidence="2" id="KW-1185">Reference proteome</keyword>
<comment type="caution">
    <text evidence="1">The sequence shown here is derived from an EMBL/GenBank/DDBJ whole genome shotgun (WGS) entry which is preliminary data.</text>
</comment>
<name>A0A090N8T6_AFIFE</name>
<gene>
    <name evidence="1" type="ORF">BN961_03933</name>
</gene>
<organism evidence="1 2">
    <name type="scientific">Afipia felis</name>
    <name type="common">Cat scratch disease bacillus</name>
    <dbReference type="NCBI Taxonomy" id="1035"/>
    <lineage>
        <taxon>Bacteria</taxon>
        <taxon>Pseudomonadati</taxon>
        <taxon>Pseudomonadota</taxon>
        <taxon>Alphaproteobacteria</taxon>
        <taxon>Hyphomicrobiales</taxon>
        <taxon>Nitrobacteraceae</taxon>
        <taxon>Afipia</taxon>
    </lineage>
</organism>
<dbReference type="AlphaFoldDB" id="A0A090N8T6"/>